<sequence length="876" mass="93845">MCGAQPYHEGLSCEEHRKKERARGDDDSFMKWMKETGTKQCPKCGMATSKENLDSQTDQVEECHKMLCRSCGTKFCFGCGAVLTETYTCGCTQNAHNFVDPHTGKLVKHLQKLRVAKAKAKAKAKSRWPQVFAELGGNLIQRAVPGMRTASRTAHGDRSPEAYSKIGQAAGLTTCPRNDPFCQLVSALRGKGFALPCRLPARESGDLHAKRAKKLVASAVEIVLVFSSRSLSPRSVIASCTSAAGLATSVASSSPARSPAPTPAVATTVETKWASPCHRYVQPTVRHVVAGNSSPCRYTIAPGERRCYSPQVVRTYQFRPAVPRPQTQIDPAATRTQVWPNVVQGIHCIFGDAGVPPPPLKNPTLSILIRDFEMQNPGLAADWEGDLSACGRCAKHISSMLLELALGDRILVPLAPGGPSVPVSTNGPEGRPSQTWQQAFSACCPALRAALRLRNTAKVEACFAQASCSNSGALGWRTGEVQRFMRLCFDSLGLPAPLCHPAVWYQLLREVTTDPAARLPKELAGEFLQLFLERLLSFQLAQQETEPHEEAFSRPQGSRKGLERLSLASTRAEDIGKDITTFAGGSRQQQAADKSPITASCHASAPASVITSAVVNAGTVLGDSAAKVKFSPHVVKLDDGSSVPSTMTPGSGTGQERRVLEDMIPSSGTVASPSMFTGPVASPPRQSFEVKEAKSSPKAPSPGTGEIPSPSFPARGPCTSHYSFGPLSFQREEEVPALGSPPQPPQEFQNSTSTTLAGVPHAEFCQFLSQGIPAADAENQPPPTETRREPYEAEVCRLLEAVQGACSDLALRLEHQRQIAPGQPAPGAQWYDMSTPALPLSTSGSLRVAAVGDDVVEDPCPMLRPPAAEACYQSWR</sequence>
<evidence type="ECO:0000313" key="9">
    <source>
        <dbReference type="EMBL" id="CAE7290048.1"/>
    </source>
</evidence>
<feature type="compositionally biased region" description="Polar residues" evidence="7">
    <location>
        <begin position="666"/>
        <end position="675"/>
    </location>
</feature>
<evidence type="ECO:0000256" key="2">
    <source>
        <dbReference type="ARBA" id="ARBA00022723"/>
    </source>
</evidence>
<reference evidence="9" key="1">
    <citation type="submission" date="2021-02" db="EMBL/GenBank/DDBJ databases">
        <authorList>
            <person name="Dougan E. K."/>
            <person name="Rhodes N."/>
            <person name="Thang M."/>
            <person name="Chan C."/>
        </authorList>
    </citation>
    <scope>NUCLEOTIDE SEQUENCE</scope>
</reference>
<dbReference type="GO" id="GO:0008270">
    <property type="term" value="F:zinc ion binding"/>
    <property type="evidence" value="ECO:0007669"/>
    <property type="project" value="UniProtKB-KW"/>
</dbReference>
<accession>A0A812NFP7</accession>
<evidence type="ECO:0000256" key="7">
    <source>
        <dbReference type="SAM" id="MobiDB-lite"/>
    </source>
</evidence>
<keyword evidence="2" id="KW-0479">Metal-binding</keyword>
<evidence type="ECO:0000256" key="1">
    <source>
        <dbReference type="ARBA" id="ARBA00022679"/>
    </source>
</evidence>
<dbReference type="SUPFAM" id="SSF57850">
    <property type="entry name" value="RING/U-box"/>
    <property type="match status" value="1"/>
</dbReference>
<evidence type="ECO:0000256" key="6">
    <source>
        <dbReference type="ARBA" id="ARBA00022833"/>
    </source>
</evidence>
<organism evidence="9 10">
    <name type="scientific">Symbiodinium natans</name>
    <dbReference type="NCBI Taxonomy" id="878477"/>
    <lineage>
        <taxon>Eukaryota</taxon>
        <taxon>Sar</taxon>
        <taxon>Alveolata</taxon>
        <taxon>Dinophyceae</taxon>
        <taxon>Suessiales</taxon>
        <taxon>Symbiodiniaceae</taxon>
        <taxon>Symbiodinium</taxon>
    </lineage>
</organism>
<evidence type="ECO:0000256" key="3">
    <source>
        <dbReference type="ARBA" id="ARBA00022737"/>
    </source>
</evidence>
<protein>
    <recommendedName>
        <fullName evidence="8">RING-type domain-containing protein</fullName>
    </recommendedName>
</protein>
<dbReference type="AlphaFoldDB" id="A0A812NFP7"/>
<evidence type="ECO:0000256" key="5">
    <source>
        <dbReference type="ARBA" id="ARBA00022786"/>
    </source>
</evidence>
<dbReference type="EMBL" id="CAJNDS010001935">
    <property type="protein sequence ID" value="CAE7290048.1"/>
    <property type="molecule type" value="Genomic_DNA"/>
</dbReference>
<dbReference type="OrthoDB" id="437796at2759"/>
<dbReference type="InterPro" id="IPR044066">
    <property type="entry name" value="TRIAD_supradom"/>
</dbReference>
<keyword evidence="10" id="KW-1185">Reference proteome</keyword>
<keyword evidence="6" id="KW-0862">Zinc</keyword>
<dbReference type="Proteomes" id="UP000604046">
    <property type="component" value="Unassembled WGS sequence"/>
</dbReference>
<comment type="caution">
    <text evidence="9">The sequence shown here is derived from an EMBL/GenBank/DDBJ whole genome shotgun (WGS) entry which is preliminary data.</text>
</comment>
<keyword evidence="1" id="KW-0808">Transferase</keyword>
<feature type="region of interest" description="Disordered" evidence="7">
    <location>
        <begin position="666"/>
        <end position="717"/>
    </location>
</feature>
<gene>
    <name evidence="9" type="ORF">SNAT2548_LOCUS15302</name>
</gene>
<name>A0A812NFP7_9DINO</name>
<dbReference type="Gene3D" id="1.20.120.1750">
    <property type="match status" value="1"/>
</dbReference>
<keyword evidence="4" id="KW-0863">Zinc-finger</keyword>
<keyword evidence="5" id="KW-0833">Ubl conjugation pathway</keyword>
<feature type="region of interest" description="Disordered" evidence="7">
    <location>
        <begin position="731"/>
        <end position="753"/>
    </location>
</feature>
<evidence type="ECO:0000259" key="8">
    <source>
        <dbReference type="PROSITE" id="PS51873"/>
    </source>
</evidence>
<evidence type="ECO:0000313" key="10">
    <source>
        <dbReference type="Proteomes" id="UP000604046"/>
    </source>
</evidence>
<dbReference type="GO" id="GO:0016740">
    <property type="term" value="F:transferase activity"/>
    <property type="evidence" value="ECO:0007669"/>
    <property type="project" value="UniProtKB-KW"/>
</dbReference>
<dbReference type="PROSITE" id="PS51873">
    <property type="entry name" value="TRIAD"/>
    <property type="match status" value="1"/>
</dbReference>
<evidence type="ECO:0000256" key="4">
    <source>
        <dbReference type="ARBA" id="ARBA00022771"/>
    </source>
</evidence>
<proteinExistence type="predicted"/>
<feature type="region of interest" description="Disordered" evidence="7">
    <location>
        <begin position="546"/>
        <end position="567"/>
    </location>
</feature>
<keyword evidence="3" id="KW-0677">Repeat</keyword>
<feature type="domain" description="RING-type" evidence="8">
    <location>
        <begin position="1"/>
        <end position="100"/>
    </location>
</feature>